<feature type="compositionally biased region" description="Basic and acidic residues" evidence="2">
    <location>
        <begin position="243"/>
        <end position="278"/>
    </location>
</feature>
<evidence type="ECO:0000313" key="3">
    <source>
        <dbReference type="EMBL" id="KAK4108798.1"/>
    </source>
</evidence>
<feature type="region of interest" description="Disordered" evidence="2">
    <location>
        <begin position="659"/>
        <end position="766"/>
    </location>
</feature>
<evidence type="ECO:0000256" key="1">
    <source>
        <dbReference type="SAM" id="Coils"/>
    </source>
</evidence>
<feature type="compositionally biased region" description="Low complexity" evidence="2">
    <location>
        <begin position="341"/>
        <end position="350"/>
    </location>
</feature>
<feature type="compositionally biased region" description="Low complexity" evidence="2">
    <location>
        <begin position="593"/>
        <end position="604"/>
    </location>
</feature>
<sequence>FALSTKPASAGALGDLAAGSQEASSPRNPSEFHGPITPEQRQRRTLLRQQETTIPRQDDRSPTPSQRPLRRTPRFSASPSPRPSEAHRRVHLEAATVGISPRPLFSTAGDPVEFRQFERTFDPLRRQLSQDLSDDPEEASTVRPSSSSPKREHSTSTRRDLHPAVRLSKHTKSAILWTLEEALRKPYPFTPDLVEESAPMADLLSGGTGPVTTNGHSASSSRPTAPPAQTGSPQQVIRGPRMIMRERAEREARQRAEREQMERARAEEEARLLEETRRHAAAGAVPGGSDLPSDPAGQRRQQRAQEAAGSSRIPASMPSASAQQSATVPPLRPSRVPATTQAPQNPGSAPQPGPGASGPTQSGETSTQGVGTSRLKNSFPHAFERWEALSAHWEGMTSFWLRRLQENTDEVERNPITSQLSRQVHDLSAAGANLFHAVVELQRLRASSERKFQRWFFETRADLERHQEVNAMLEAQMEQERQARADAVRNAAQHEAENAKLQKLLTEMRRELHISKEEARRAWEELGRREQEERERTLSLQQGHPTIVGGVQVVPMNQGVLSRHTSHRQAADTSEYIAAQGGQYPDYAGAGAGPTAQPAATSAGDQSAGFYQQQQQQQKQQQQQEPPGHHGGDYGTGSEAGYSEGEYMIDARGNFVRDEHGNRIPFHSPAASPSQHHRARRSDAAAEDYETPSSQQAPHPTSYPPSSSHWAAGGYTGGGGNPEYSGQGYAAPGWEAMPRHHHPTRLSDVIEEDERSRTSVSQVSRP</sequence>
<proteinExistence type="predicted"/>
<feature type="compositionally biased region" description="Low complexity" evidence="2">
    <location>
        <begin position="296"/>
        <end position="326"/>
    </location>
</feature>
<name>A0AAN6QEM9_9PEZI</name>
<feature type="coiled-coil region" evidence="1">
    <location>
        <begin position="463"/>
        <end position="518"/>
    </location>
</feature>
<feature type="compositionally biased region" description="Low complexity" evidence="2">
    <location>
        <begin position="698"/>
        <end position="709"/>
    </location>
</feature>
<keyword evidence="1" id="KW-0175">Coiled coil</keyword>
<dbReference type="Proteomes" id="UP001302812">
    <property type="component" value="Unassembled WGS sequence"/>
</dbReference>
<dbReference type="AlphaFoldDB" id="A0AAN6QEM9"/>
<feature type="compositionally biased region" description="Polar residues" evidence="2">
    <location>
        <begin position="364"/>
        <end position="375"/>
    </location>
</feature>
<dbReference type="EMBL" id="MU853360">
    <property type="protein sequence ID" value="KAK4108798.1"/>
    <property type="molecule type" value="Genomic_DNA"/>
</dbReference>
<dbReference type="RefSeq" id="XP_064666368.1">
    <property type="nucleotide sequence ID" value="XM_064818387.1"/>
</dbReference>
<comment type="caution">
    <text evidence="3">The sequence shown here is derived from an EMBL/GenBank/DDBJ whole genome shotgun (WGS) entry which is preliminary data.</text>
</comment>
<feature type="compositionally biased region" description="Low complexity" evidence="2">
    <location>
        <begin position="612"/>
        <end position="624"/>
    </location>
</feature>
<feature type="compositionally biased region" description="Low complexity" evidence="2">
    <location>
        <begin position="8"/>
        <end position="20"/>
    </location>
</feature>
<reference evidence="3" key="1">
    <citation type="journal article" date="2023" name="Mol. Phylogenet. Evol.">
        <title>Genome-scale phylogeny and comparative genomics of the fungal order Sordariales.</title>
        <authorList>
            <person name="Hensen N."/>
            <person name="Bonometti L."/>
            <person name="Westerberg I."/>
            <person name="Brannstrom I.O."/>
            <person name="Guillou S."/>
            <person name="Cros-Aarteil S."/>
            <person name="Calhoun S."/>
            <person name="Haridas S."/>
            <person name="Kuo A."/>
            <person name="Mondo S."/>
            <person name="Pangilinan J."/>
            <person name="Riley R."/>
            <person name="LaButti K."/>
            <person name="Andreopoulos B."/>
            <person name="Lipzen A."/>
            <person name="Chen C."/>
            <person name="Yan M."/>
            <person name="Daum C."/>
            <person name="Ng V."/>
            <person name="Clum A."/>
            <person name="Steindorff A."/>
            <person name="Ohm R.A."/>
            <person name="Martin F."/>
            <person name="Silar P."/>
            <person name="Natvig D.O."/>
            <person name="Lalanne C."/>
            <person name="Gautier V."/>
            <person name="Ament-Velasquez S.L."/>
            <person name="Kruys A."/>
            <person name="Hutchinson M.I."/>
            <person name="Powell A.J."/>
            <person name="Barry K."/>
            <person name="Miller A.N."/>
            <person name="Grigoriev I.V."/>
            <person name="Debuchy R."/>
            <person name="Gladieux P."/>
            <person name="Hiltunen Thoren M."/>
            <person name="Johannesson H."/>
        </authorList>
    </citation>
    <scope>NUCLEOTIDE SEQUENCE</scope>
    <source>
        <strain evidence="3">CBS 508.74</strain>
    </source>
</reference>
<dbReference type="GeneID" id="89942513"/>
<organism evidence="3 4">
    <name type="scientific">Canariomyces notabilis</name>
    <dbReference type="NCBI Taxonomy" id="2074819"/>
    <lineage>
        <taxon>Eukaryota</taxon>
        <taxon>Fungi</taxon>
        <taxon>Dikarya</taxon>
        <taxon>Ascomycota</taxon>
        <taxon>Pezizomycotina</taxon>
        <taxon>Sordariomycetes</taxon>
        <taxon>Sordariomycetidae</taxon>
        <taxon>Sordariales</taxon>
        <taxon>Chaetomiaceae</taxon>
        <taxon>Canariomyces</taxon>
    </lineage>
</organism>
<gene>
    <name evidence="3" type="ORF">N656DRAFT_815247</name>
</gene>
<feature type="compositionally biased region" description="Basic and acidic residues" evidence="2">
    <location>
        <begin position="149"/>
        <end position="163"/>
    </location>
</feature>
<feature type="non-terminal residue" evidence="3">
    <location>
        <position position="1"/>
    </location>
</feature>
<feature type="compositionally biased region" description="Basic and acidic residues" evidence="2">
    <location>
        <begin position="112"/>
        <end position="125"/>
    </location>
</feature>
<protein>
    <submittedName>
        <fullName evidence="3">Uncharacterized protein</fullName>
    </submittedName>
</protein>
<feature type="region of interest" description="Disordered" evidence="2">
    <location>
        <begin position="1"/>
        <end position="169"/>
    </location>
</feature>
<evidence type="ECO:0000256" key="2">
    <source>
        <dbReference type="SAM" id="MobiDB-lite"/>
    </source>
</evidence>
<accession>A0AAN6QEM9</accession>
<feature type="region of interest" description="Disordered" evidence="2">
    <location>
        <begin position="198"/>
        <end position="375"/>
    </location>
</feature>
<evidence type="ECO:0000313" key="4">
    <source>
        <dbReference type="Proteomes" id="UP001302812"/>
    </source>
</evidence>
<keyword evidence="4" id="KW-1185">Reference proteome</keyword>
<reference evidence="3" key="2">
    <citation type="submission" date="2023-05" db="EMBL/GenBank/DDBJ databases">
        <authorList>
            <consortium name="Lawrence Berkeley National Laboratory"/>
            <person name="Steindorff A."/>
            <person name="Hensen N."/>
            <person name="Bonometti L."/>
            <person name="Westerberg I."/>
            <person name="Brannstrom I.O."/>
            <person name="Guillou S."/>
            <person name="Cros-Aarteil S."/>
            <person name="Calhoun S."/>
            <person name="Haridas S."/>
            <person name="Kuo A."/>
            <person name="Mondo S."/>
            <person name="Pangilinan J."/>
            <person name="Riley R."/>
            <person name="Labutti K."/>
            <person name="Andreopoulos B."/>
            <person name="Lipzen A."/>
            <person name="Chen C."/>
            <person name="Yanf M."/>
            <person name="Daum C."/>
            <person name="Ng V."/>
            <person name="Clum A."/>
            <person name="Ohm R."/>
            <person name="Martin F."/>
            <person name="Silar P."/>
            <person name="Natvig D."/>
            <person name="Lalanne C."/>
            <person name="Gautier V."/>
            <person name="Ament-Velasquez S.L."/>
            <person name="Kruys A."/>
            <person name="Hutchinson M.I."/>
            <person name="Powell A.J."/>
            <person name="Barry K."/>
            <person name="Miller A.N."/>
            <person name="Grigoriev I.V."/>
            <person name="Debuchy R."/>
            <person name="Gladieux P."/>
            <person name="Thoren M.H."/>
            <person name="Johannesson H."/>
        </authorList>
    </citation>
    <scope>NUCLEOTIDE SEQUENCE</scope>
    <source>
        <strain evidence="3">CBS 508.74</strain>
    </source>
</reference>
<feature type="region of interest" description="Disordered" evidence="2">
    <location>
        <begin position="588"/>
        <end position="641"/>
    </location>
</feature>